<reference evidence="3" key="1">
    <citation type="submission" date="2018-01" db="EMBL/GenBank/DDBJ databases">
        <title>An insight into the sialome of Amazonian anophelines.</title>
        <authorList>
            <person name="Ribeiro J.M."/>
            <person name="Scarpassa V."/>
            <person name="Calvo E."/>
        </authorList>
    </citation>
    <scope>NUCLEOTIDE SEQUENCE</scope>
</reference>
<dbReference type="EMBL" id="GGFL01008139">
    <property type="protein sequence ID" value="MBW72317.1"/>
    <property type="molecule type" value="Transcribed_RNA"/>
</dbReference>
<evidence type="ECO:0000256" key="2">
    <source>
        <dbReference type="SAM" id="SignalP"/>
    </source>
</evidence>
<evidence type="ECO:0000256" key="1">
    <source>
        <dbReference type="SAM" id="MobiDB-lite"/>
    </source>
</evidence>
<accession>A0A2M4D434</accession>
<feature type="region of interest" description="Disordered" evidence="1">
    <location>
        <begin position="35"/>
        <end position="57"/>
    </location>
</feature>
<feature type="compositionally biased region" description="Low complexity" evidence="1">
    <location>
        <begin position="35"/>
        <end position="47"/>
    </location>
</feature>
<protein>
    <submittedName>
        <fullName evidence="3">Putative secreted protein</fullName>
    </submittedName>
</protein>
<organism evidence="3">
    <name type="scientific">Anopheles darlingi</name>
    <name type="common">Mosquito</name>
    <dbReference type="NCBI Taxonomy" id="43151"/>
    <lineage>
        <taxon>Eukaryota</taxon>
        <taxon>Metazoa</taxon>
        <taxon>Ecdysozoa</taxon>
        <taxon>Arthropoda</taxon>
        <taxon>Hexapoda</taxon>
        <taxon>Insecta</taxon>
        <taxon>Pterygota</taxon>
        <taxon>Neoptera</taxon>
        <taxon>Endopterygota</taxon>
        <taxon>Diptera</taxon>
        <taxon>Nematocera</taxon>
        <taxon>Culicoidea</taxon>
        <taxon>Culicidae</taxon>
        <taxon>Anophelinae</taxon>
        <taxon>Anopheles</taxon>
    </lineage>
</organism>
<dbReference type="AlphaFoldDB" id="A0A2M4D434"/>
<proteinExistence type="predicted"/>
<evidence type="ECO:0000313" key="3">
    <source>
        <dbReference type="EMBL" id="MBW72317.1"/>
    </source>
</evidence>
<feature type="compositionally biased region" description="Polar residues" evidence="1">
    <location>
        <begin position="48"/>
        <end position="57"/>
    </location>
</feature>
<feature type="chain" id="PRO_5014643284" evidence="2">
    <location>
        <begin position="22"/>
        <end position="81"/>
    </location>
</feature>
<keyword evidence="2" id="KW-0732">Signal</keyword>
<name>A0A2M4D434_ANODA</name>
<feature type="signal peptide" evidence="2">
    <location>
        <begin position="1"/>
        <end position="21"/>
    </location>
</feature>
<sequence>MILNFRFSCIVVVANPHAARARVCACAKKAWRFSSSSTELRSHSLPSRQGNPRTATRNRITAKVKRSSGVNLLRVLRAATQ</sequence>